<name>A0A1T4WC84_9BACT</name>
<evidence type="ECO:0000256" key="4">
    <source>
        <dbReference type="ARBA" id="ARBA00022980"/>
    </source>
</evidence>
<dbReference type="CDD" id="cd00336">
    <property type="entry name" value="Ribosomal_L22"/>
    <property type="match status" value="1"/>
</dbReference>
<evidence type="ECO:0000256" key="9">
    <source>
        <dbReference type="RuleBase" id="RU004006"/>
    </source>
</evidence>
<protein>
    <recommendedName>
        <fullName evidence="6 7">Large ribosomal subunit protein uL22</fullName>
    </recommendedName>
</protein>
<comment type="subunit">
    <text evidence="7 9">Part of the 50S ribosomal subunit.</text>
</comment>
<dbReference type="AlphaFoldDB" id="A0A1T4WC84"/>
<dbReference type="InterPro" id="IPR018260">
    <property type="entry name" value="Ribosomal_uL22_CS"/>
</dbReference>
<evidence type="ECO:0000256" key="7">
    <source>
        <dbReference type="HAMAP-Rule" id="MF_01331"/>
    </source>
</evidence>
<evidence type="ECO:0000256" key="1">
    <source>
        <dbReference type="ARBA" id="ARBA00009451"/>
    </source>
</evidence>
<keyword evidence="2 7" id="KW-0699">rRNA-binding</keyword>
<evidence type="ECO:0000256" key="2">
    <source>
        <dbReference type="ARBA" id="ARBA00022730"/>
    </source>
</evidence>
<comment type="similarity">
    <text evidence="1 7 8">Belongs to the universal ribosomal protein uL22 family.</text>
</comment>
<dbReference type="InterPro" id="IPR036394">
    <property type="entry name" value="Ribosomal_uL22_sf"/>
</dbReference>
<dbReference type="Proteomes" id="UP000190027">
    <property type="component" value="Unassembled WGS sequence"/>
</dbReference>
<dbReference type="Gene3D" id="3.90.470.10">
    <property type="entry name" value="Ribosomal protein L22/L17"/>
    <property type="match status" value="1"/>
</dbReference>
<proteinExistence type="inferred from homology"/>
<dbReference type="InterPro" id="IPR047867">
    <property type="entry name" value="Ribosomal_uL22_bac/org-type"/>
</dbReference>
<evidence type="ECO:0000313" key="11">
    <source>
        <dbReference type="EMBL" id="SKA74729.1"/>
    </source>
</evidence>
<dbReference type="GO" id="GO:0019843">
    <property type="term" value="F:rRNA binding"/>
    <property type="evidence" value="ECO:0007669"/>
    <property type="project" value="UniProtKB-UniRule"/>
</dbReference>
<dbReference type="InterPro" id="IPR005727">
    <property type="entry name" value="Ribosomal_uL22_bac/chlpt-type"/>
</dbReference>
<dbReference type="RefSeq" id="WP_078716305.1">
    <property type="nucleotide sequence ID" value="NZ_FUYC01000002.1"/>
</dbReference>
<reference evidence="11 12" key="1">
    <citation type="submission" date="2017-02" db="EMBL/GenBank/DDBJ databases">
        <authorList>
            <person name="Peterson S.W."/>
        </authorList>
    </citation>
    <scope>NUCLEOTIDE SEQUENCE [LARGE SCALE GENOMIC DNA]</scope>
    <source>
        <strain evidence="11 12">DSM 16080</strain>
    </source>
</reference>
<accession>A0A1T4WC84</accession>
<dbReference type="Pfam" id="PF00237">
    <property type="entry name" value="Ribosomal_L22"/>
    <property type="match status" value="1"/>
</dbReference>
<dbReference type="SUPFAM" id="SSF54843">
    <property type="entry name" value="Ribosomal protein L22"/>
    <property type="match status" value="1"/>
</dbReference>
<evidence type="ECO:0000256" key="3">
    <source>
        <dbReference type="ARBA" id="ARBA00022884"/>
    </source>
</evidence>
<evidence type="ECO:0000313" key="12">
    <source>
        <dbReference type="Proteomes" id="UP000190027"/>
    </source>
</evidence>
<organism evidence="11 12">
    <name type="scientific">Paucidesulfovibrio gracilis DSM 16080</name>
    <dbReference type="NCBI Taxonomy" id="1121449"/>
    <lineage>
        <taxon>Bacteria</taxon>
        <taxon>Pseudomonadati</taxon>
        <taxon>Thermodesulfobacteriota</taxon>
        <taxon>Desulfovibrionia</taxon>
        <taxon>Desulfovibrionales</taxon>
        <taxon>Desulfovibrionaceae</taxon>
        <taxon>Paucidesulfovibrio</taxon>
    </lineage>
</organism>
<keyword evidence="4 7" id="KW-0689">Ribosomal protein</keyword>
<evidence type="ECO:0000256" key="8">
    <source>
        <dbReference type="RuleBase" id="RU004005"/>
    </source>
</evidence>
<dbReference type="STRING" id="1121449.SAMN02745704_00750"/>
<dbReference type="HAMAP" id="MF_01331_B">
    <property type="entry name" value="Ribosomal_uL22_B"/>
    <property type="match status" value="1"/>
</dbReference>
<comment type="function">
    <text evidence="7 10">This protein binds specifically to 23S rRNA; its binding is stimulated by other ribosomal proteins, e.g., L4, L17, and L20. It is important during the early stages of 50S assembly. It makes multiple contacts with different domains of the 23S rRNA in the assembled 50S subunit and ribosome.</text>
</comment>
<dbReference type="GO" id="GO:0003735">
    <property type="term" value="F:structural constituent of ribosome"/>
    <property type="evidence" value="ECO:0007669"/>
    <property type="project" value="InterPro"/>
</dbReference>
<dbReference type="PROSITE" id="PS00464">
    <property type="entry name" value="RIBOSOMAL_L22"/>
    <property type="match status" value="1"/>
</dbReference>
<dbReference type="OrthoDB" id="9805969at2"/>
<dbReference type="GO" id="GO:0022625">
    <property type="term" value="C:cytosolic large ribosomal subunit"/>
    <property type="evidence" value="ECO:0007669"/>
    <property type="project" value="TreeGrafter"/>
</dbReference>
<sequence length="110" mass="12350">MEAKAVSKFLRVSPRKVRLVAKNINGKPVEDALNLLRFTPNKSAAILRKVLYSAVANAEQKPGVDVDSLKVSQVIVNEGPTWKRIQPRAMGRAYRIRKRTSHITVVVKEM</sequence>
<dbReference type="PANTHER" id="PTHR13501">
    <property type="entry name" value="CHLOROPLAST 50S RIBOSOMAL PROTEIN L22-RELATED"/>
    <property type="match status" value="1"/>
</dbReference>
<dbReference type="InterPro" id="IPR001063">
    <property type="entry name" value="Ribosomal_uL22"/>
</dbReference>
<evidence type="ECO:0000256" key="10">
    <source>
        <dbReference type="RuleBase" id="RU004008"/>
    </source>
</evidence>
<evidence type="ECO:0000256" key="6">
    <source>
        <dbReference type="ARBA" id="ARBA00035207"/>
    </source>
</evidence>
<dbReference type="NCBIfam" id="TIGR01044">
    <property type="entry name" value="rplV_bact"/>
    <property type="match status" value="1"/>
</dbReference>
<evidence type="ECO:0000256" key="5">
    <source>
        <dbReference type="ARBA" id="ARBA00023274"/>
    </source>
</evidence>
<dbReference type="EMBL" id="FUYC01000002">
    <property type="protein sequence ID" value="SKA74729.1"/>
    <property type="molecule type" value="Genomic_DNA"/>
</dbReference>
<keyword evidence="5 7" id="KW-0687">Ribonucleoprotein</keyword>
<comment type="function">
    <text evidence="7">The globular domain of the protein is located near the polypeptide exit tunnel on the outside of the subunit, while an extended beta-hairpin is found that lines the wall of the exit tunnel in the center of the 70S ribosome.</text>
</comment>
<gene>
    <name evidence="7" type="primary">rplV</name>
    <name evidence="11" type="ORF">SAMN02745704_00750</name>
</gene>
<dbReference type="GO" id="GO:0006412">
    <property type="term" value="P:translation"/>
    <property type="evidence" value="ECO:0007669"/>
    <property type="project" value="UniProtKB-UniRule"/>
</dbReference>
<keyword evidence="3 7" id="KW-0694">RNA-binding</keyword>
<keyword evidence="12" id="KW-1185">Reference proteome</keyword>
<dbReference type="PANTHER" id="PTHR13501:SF8">
    <property type="entry name" value="LARGE RIBOSOMAL SUBUNIT PROTEIN UL22M"/>
    <property type="match status" value="1"/>
</dbReference>